<comment type="cofactor">
    <cofactor evidence="1 6">
        <name>FAD</name>
        <dbReference type="ChEBI" id="CHEBI:57692"/>
    </cofactor>
</comment>
<gene>
    <name evidence="10" type="ORF">UO65_3400</name>
</gene>
<dbReference type="eggNOG" id="COG1960">
    <property type="taxonomic scope" value="Bacteria"/>
</dbReference>
<dbReference type="OrthoDB" id="5241155at2"/>
<sequence length="379" mass="41155">MIEWTADQEDLRAGIARWCEAFSADHVERDEEGTFSWEKWKLVRRAGLLALPFDERWGGDGLDLITVMGVLEALGEGNRDAGLTFSVTTSMCSTGIPLEAFGSQALKDRYLPLITSGEAIGAHAITEPSGGSDALNMRTTARREGDEFVLNGSKTFVSNGPVADLFVVYALTRPGAGALGTTAFLLRRDTPGLVVGKPMKKMGLRTSPLSELFFDDCRVPADHVIGRVGAGFMVLDHVMKREILFSFITNVGEMAHRLDRCVAYAKERTAFGRPIGSYQAIQHKLVDMKIKLDTARKWLYDVAELLVAGKSVTTEMAIAKLLTSEANLASSLAAVQVFGGHGYMAETGLEKDVRNAVAGTIYSGSTETQYNRIASMMGL</sequence>
<evidence type="ECO:0000256" key="2">
    <source>
        <dbReference type="ARBA" id="ARBA00009347"/>
    </source>
</evidence>
<dbReference type="GO" id="GO:0050660">
    <property type="term" value="F:flavin adenine dinucleotide binding"/>
    <property type="evidence" value="ECO:0007669"/>
    <property type="project" value="InterPro"/>
</dbReference>
<evidence type="ECO:0000256" key="1">
    <source>
        <dbReference type="ARBA" id="ARBA00001974"/>
    </source>
</evidence>
<dbReference type="InterPro" id="IPR013786">
    <property type="entry name" value="AcylCoA_DH/ox_N"/>
</dbReference>
<evidence type="ECO:0000256" key="5">
    <source>
        <dbReference type="ARBA" id="ARBA00023002"/>
    </source>
</evidence>
<proteinExistence type="inferred from homology"/>
<evidence type="ECO:0000259" key="7">
    <source>
        <dbReference type="Pfam" id="PF00441"/>
    </source>
</evidence>
<dbReference type="InterPro" id="IPR046373">
    <property type="entry name" value="Acyl-CoA_Oxase/DH_mid-dom_sf"/>
</dbReference>
<dbReference type="Gene3D" id="2.40.110.10">
    <property type="entry name" value="Butyryl-CoA Dehydrogenase, subunit A, domain 2"/>
    <property type="match status" value="1"/>
</dbReference>
<dbReference type="PANTHER" id="PTHR43884">
    <property type="entry name" value="ACYL-COA DEHYDROGENASE"/>
    <property type="match status" value="1"/>
</dbReference>
<dbReference type="PANTHER" id="PTHR43884:SF12">
    <property type="entry name" value="ISOVALERYL-COA DEHYDROGENASE, MITOCHONDRIAL-RELATED"/>
    <property type="match status" value="1"/>
</dbReference>
<dbReference type="InterPro" id="IPR009100">
    <property type="entry name" value="AcylCoA_DH/oxidase_NM_dom_sf"/>
</dbReference>
<reference evidence="10 11" key="1">
    <citation type="journal article" date="2014" name="Genome Announc.">
        <title>Draft Genome Sequence of the Antitrypanosomally Active Sponge-Associated Bacterium Actinokineospora sp. Strain EG49.</title>
        <authorList>
            <person name="Harjes J."/>
            <person name="Ryu T."/>
            <person name="Abdelmohsen U.R."/>
            <person name="Moitinho-Silva L."/>
            <person name="Horn H."/>
            <person name="Ravasi T."/>
            <person name="Hentschel U."/>
        </authorList>
    </citation>
    <scope>NUCLEOTIDE SEQUENCE [LARGE SCALE GENOMIC DNA]</scope>
    <source>
        <strain evidence="10 11">EG49</strain>
    </source>
</reference>
<dbReference type="STRING" id="909613.UO65_3400"/>
<organism evidence="10 11">
    <name type="scientific">Actinokineospora spheciospongiae</name>
    <dbReference type="NCBI Taxonomy" id="909613"/>
    <lineage>
        <taxon>Bacteria</taxon>
        <taxon>Bacillati</taxon>
        <taxon>Actinomycetota</taxon>
        <taxon>Actinomycetes</taxon>
        <taxon>Pseudonocardiales</taxon>
        <taxon>Pseudonocardiaceae</taxon>
        <taxon>Actinokineospora</taxon>
    </lineage>
</organism>
<evidence type="ECO:0000313" key="10">
    <source>
        <dbReference type="EMBL" id="EWC61344.1"/>
    </source>
</evidence>
<keyword evidence="5 6" id="KW-0560">Oxidoreductase</keyword>
<protein>
    <submittedName>
        <fullName evidence="10">Butyryl-CoA dehydrogenase</fullName>
        <ecNumber evidence="10">1.3.8.1</ecNumber>
    </submittedName>
</protein>
<dbReference type="InterPro" id="IPR037069">
    <property type="entry name" value="AcylCoA_DH/ox_N_sf"/>
</dbReference>
<dbReference type="InterPro" id="IPR006091">
    <property type="entry name" value="Acyl-CoA_Oxase/DH_mid-dom"/>
</dbReference>
<dbReference type="GO" id="GO:0016937">
    <property type="term" value="F:short-chain fatty acyl-CoA dehydrogenase activity"/>
    <property type="evidence" value="ECO:0007669"/>
    <property type="project" value="UniProtKB-EC"/>
</dbReference>
<dbReference type="Pfam" id="PF02770">
    <property type="entry name" value="Acyl-CoA_dh_M"/>
    <property type="match status" value="1"/>
</dbReference>
<comment type="similarity">
    <text evidence="2 6">Belongs to the acyl-CoA dehydrogenase family.</text>
</comment>
<dbReference type="EC" id="1.3.8.1" evidence="10"/>
<keyword evidence="11" id="KW-1185">Reference proteome</keyword>
<dbReference type="Pfam" id="PF02771">
    <property type="entry name" value="Acyl-CoA_dh_N"/>
    <property type="match status" value="1"/>
</dbReference>
<dbReference type="Gene3D" id="1.20.140.10">
    <property type="entry name" value="Butyryl-CoA Dehydrogenase, subunit A, domain 3"/>
    <property type="match status" value="1"/>
</dbReference>
<feature type="domain" description="Acyl-CoA dehydrogenase/oxidase N-terminal" evidence="9">
    <location>
        <begin position="5"/>
        <end position="118"/>
    </location>
</feature>
<dbReference type="Pfam" id="PF00441">
    <property type="entry name" value="Acyl-CoA_dh_1"/>
    <property type="match status" value="1"/>
</dbReference>
<dbReference type="Proteomes" id="UP000019277">
    <property type="component" value="Unassembled WGS sequence"/>
</dbReference>
<dbReference type="Gene3D" id="1.10.540.10">
    <property type="entry name" value="Acyl-CoA dehydrogenase/oxidase, N-terminal domain"/>
    <property type="match status" value="1"/>
</dbReference>
<evidence type="ECO:0000256" key="3">
    <source>
        <dbReference type="ARBA" id="ARBA00022630"/>
    </source>
</evidence>
<comment type="caution">
    <text evidence="10">The sequence shown here is derived from an EMBL/GenBank/DDBJ whole genome shotgun (WGS) entry which is preliminary data.</text>
</comment>
<dbReference type="InterPro" id="IPR006089">
    <property type="entry name" value="Acyl-CoA_DH_CS"/>
</dbReference>
<name>W7J5H3_9PSEU</name>
<evidence type="ECO:0000256" key="4">
    <source>
        <dbReference type="ARBA" id="ARBA00022827"/>
    </source>
</evidence>
<evidence type="ECO:0000259" key="8">
    <source>
        <dbReference type="Pfam" id="PF02770"/>
    </source>
</evidence>
<dbReference type="FunFam" id="2.40.110.10:FF:000001">
    <property type="entry name" value="Acyl-CoA dehydrogenase, mitochondrial"/>
    <property type="match status" value="1"/>
</dbReference>
<dbReference type="SUPFAM" id="SSF56645">
    <property type="entry name" value="Acyl-CoA dehydrogenase NM domain-like"/>
    <property type="match status" value="1"/>
</dbReference>
<dbReference type="InterPro" id="IPR036250">
    <property type="entry name" value="AcylCo_DH-like_C"/>
</dbReference>
<keyword evidence="4 6" id="KW-0274">FAD</keyword>
<dbReference type="InterPro" id="IPR009075">
    <property type="entry name" value="AcylCo_DH/oxidase_C"/>
</dbReference>
<evidence type="ECO:0000256" key="6">
    <source>
        <dbReference type="RuleBase" id="RU362125"/>
    </source>
</evidence>
<keyword evidence="3 6" id="KW-0285">Flavoprotein</keyword>
<feature type="domain" description="Acyl-CoA oxidase/dehydrogenase middle" evidence="8">
    <location>
        <begin position="122"/>
        <end position="217"/>
    </location>
</feature>
<dbReference type="AlphaFoldDB" id="W7J5H3"/>
<dbReference type="RefSeq" id="WP_035283471.1">
    <property type="nucleotide sequence ID" value="NZ_AYXG01000118.1"/>
</dbReference>
<feature type="domain" description="Acyl-CoA dehydrogenase/oxidase C-terminal" evidence="7">
    <location>
        <begin position="230"/>
        <end position="375"/>
    </location>
</feature>
<evidence type="ECO:0000313" key="11">
    <source>
        <dbReference type="Proteomes" id="UP000019277"/>
    </source>
</evidence>
<dbReference type="PATRIC" id="fig|909613.9.peg.3401"/>
<dbReference type="EMBL" id="AYXG01000118">
    <property type="protein sequence ID" value="EWC61344.1"/>
    <property type="molecule type" value="Genomic_DNA"/>
</dbReference>
<dbReference type="PROSITE" id="PS00073">
    <property type="entry name" value="ACYL_COA_DH_2"/>
    <property type="match status" value="1"/>
</dbReference>
<accession>W7J5H3</accession>
<evidence type="ECO:0000259" key="9">
    <source>
        <dbReference type="Pfam" id="PF02771"/>
    </source>
</evidence>
<dbReference type="SUPFAM" id="SSF47203">
    <property type="entry name" value="Acyl-CoA dehydrogenase C-terminal domain-like"/>
    <property type="match status" value="1"/>
</dbReference>